<reference evidence="1" key="1">
    <citation type="journal article" date="2023" name="Mol. Biol. Evol.">
        <title>Third-Generation Sequencing Reveals the Adaptive Role of the Epigenome in Three Deep-Sea Polychaetes.</title>
        <authorList>
            <person name="Perez M."/>
            <person name="Aroh O."/>
            <person name="Sun Y."/>
            <person name="Lan Y."/>
            <person name="Juniper S.K."/>
            <person name="Young C.R."/>
            <person name="Angers B."/>
            <person name="Qian P.Y."/>
        </authorList>
    </citation>
    <scope>NUCLEOTIDE SEQUENCE</scope>
    <source>
        <strain evidence="1">P08H-3</strain>
    </source>
</reference>
<comment type="caution">
    <text evidence="1">The sequence shown here is derived from an EMBL/GenBank/DDBJ whole genome shotgun (WGS) entry which is preliminary data.</text>
</comment>
<sequence length="176" mass="20009">MRRSKRRNNLQICPRRYSNTGGSDLWSSMLPLDHGGSTGDSYYKIVCVGINDIQCVWLSPDWVTDEDRNLEIFKSTVRAGRRNALVNITNDELPKTLTASGHNQLATLQCSGTHFYGRVNQSPHDNIAAPGDSNQRPFGYESYTLTALSRLGLSARERMQYKVLKEKESDRQWNRV</sequence>
<name>A0AAD9KC02_9ANNE</name>
<organism evidence="1 2">
    <name type="scientific">Paralvinella palmiformis</name>
    <dbReference type="NCBI Taxonomy" id="53620"/>
    <lineage>
        <taxon>Eukaryota</taxon>
        <taxon>Metazoa</taxon>
        <taxon>Spiralia</taxon>
        <taxon>Lophotrochozoa</taxon>
        <taxon>Annelida</taxon>
        <taxon>Polychaeta</taxon>
        <taxon>Sedentaria</taxon>
        <taxon>Canalipalpata</taxon>
        <taxon>Terebellida</taxon>
        <taxon>Terebelliformia</taxon>
        <taxon>Alvinellidae</taxon>
        <taxon>Paralvinella</taxon>
    </lineage>
</organism>
<protein>
    <submittedName>
        <fullName evidence="1">Uncharacterized protein</fullName>
    </submittedName>
</protein>
<dbReference type="Proteomes" id="UP001208570">
    <property type="component" value="Unassembled WGS sequence"/>
</dbReference>
<dbReference type="AlphaFoldDB" id="A0AAD9KC02"/>
<gene>
    <name evidence="1" type="ORF">LSH36_13g07017</name>
</gene>
<proteinExistence type="predicted"/>
<evidence type="ECO:0000313" key="2">
    <source>
        <dbReference type="Proteomes" id="UP001208570"/>
    </source>
</evidence>
<keyword evidence="2" id="KW-1185">Reference proteome</keyword>
<accession>A0AAD9KC02</accession>
<evidence type="ECO:0000313" key="1">
    <source>
        <dbReference type="EMBL" id="KAK2168904.1"/>
    </source>
</evidence>
<dbReference type="EMBL" id="JAODUP010000013">
    <property type="protein sequence ID" value="KAK2168904.1"/>
    <property type="molecule type" value="Genomic_DNA"/>
</dbReference>